<dbReference type="EMBL" id="AUPC02000004">
    <property type="protein sequence ID" value="POG82484.1"/>
    <property type="molecule type" value="Genomic_DNA"/>
</dbReference>
<evidence type="ECO:0000313" key="2">
    <source>
        <dbReference type="Proteomes" id="UP000018888"/>
    </source>
</evidence>
<comment type="caution">
    <text evidence="1">The sequence shown here is derived from an EMBL/GenBank/DDBJ whole genome shotgun (WGS) entry which is preliminary data.</text>
</comment>
<organism evidence="1 2">
    <name type="scientific">Rhizophagus irregularis (strain DAOM 181602 / DAOM 197198 / MUCL 43194)</name>
    <name type="common">Arbuscular mycorrhizal fungus</name>
    <name type="synonym">Glomus intraradices</name>
    <dbReference type="NCBI Taxonomy" id="747089"/>
    <lineage>
        <taxon>Eukaryota</taxon>
        <taxon>Fungi</taxon>
        <taxon>Fungi incertae sedis</taxon>
        <taxon>Mucoromycota</taxon>
        <taxon>Glomeromycotina</taxon>
        <taxon>Glomeromycetes</taxon>
        <taxon>Glomerales</taxon>
        <taxon>Glomeraceae</taxon>
        <taxon>Rhizophagus</taxon>
    </lineage>
</organism>
<reference evidence="1 2" key="2">
    <citation type="journal article" date="2018" name="New Phytol.">
        <title>High intraspecific genome diversity in the model arbuscular mycorrhizal symbiont Rhizophagus irregularis.</title>
        <authorList>
            <person name="Chen E.C.H."/>
            <person name="Morin E."/>
            <person name="Beaudet D."/>
            <person name="Noel J."/>
            <person name="Yildirir G."/>
            <person name="Ndikumana S."/>
            <person name="Charron P."/>
            <person name="St-Onge C."/>
            <person name="Giorgi J."/>
            <person name="Kruger M."/>
            <person name="Marton T."/>
            <person name="Ropars J."/>
            <person name="Grigoriev I.V."/>
            <person name="Hainaut M."/>
            <person name="Henrissat B."/>
            <person name="Roux C."/>
            <person name="Martin F."/>
            <person name="Corradi N."/>
        </authorList>
    </citation>
    <scope>NUCLEOTIDE SEQUENCE [LARGE SCALE GENOMIC DNA]</scope>
    <source>
        <strain evidence="1 2">DAOM 197198</strain>
    </source>
</reference>
<protein>
    <submittedName>
        <fullName evidence="1">Uncharacterized protein</fullName>
    </submittedName>
</protein>
<evidence type="ECO:0000313" key="1">
    <source>
        <dbReference type="EMBL" id="POG82484.1"/>
    </source>
</evidence>
<name>A0A2P4QXU6_RHIID</name>
<accession>A0A2P4QXU6</accession>
<reference evidence="1 2" key="1">
    <citation type="journal article" date="2013" name="Proc. Natl. Acad. Sci. U.S.A.">
        <title>Genome of an arbuscular mycorrhizal fungus provides insight into the oldest plant symbiosis.</title>
        <authorList>
            <person name="Tisserant E."/>
            <person name="Malbreil M."/>
            <person name="Kuo A."/>
            <person name="Kohler A."/>
            <person name="Symeonidi A."/>
            <person name="Balestrini R."/>
            <person name="Charron P."/>
            <person name="Duensing N."/>
            <person name="Frei Dit Frey N."/>
            <person name="Gianinazzi-Pearson V."/>
            <person name="Gilbert L.B."/>
            <person name="Handa Y."/>
            <person name="Herr J.R."/>
            <person name="Hijri M."/>
            <person name="Koul R."/>
            <person name="Kawaguchi M."/>
            <person name="Krajinski F."/>
            <person name="Lammers P.J."/>
            <person name="Masclaux F.G."/>
            <person name="Murat C."/>
            <person name="Morin E."/>
            <person name="Ndikumana S."/>
            <person name="Pagni M."/>
            <person name="Petitpierre D."/>
            <person name="Requena N."/>
            <person name="Rosikiewicz P."/>
            <person name="Riley R."/>
            <person name="Saito K."/>
            <person name="San Clemente H."/>
            <person name="Shapiro H."/>
            <person name="van Tuinen D."/>
            <person name="Becard G."/>
            <person name="Bonfante P."/>
            <person name="Paszkowski U."/>
            <person name="Shachar-Hill Y.Y."/>
            <person name="Tuskan G.A."/>
            <person name="Young P.W."/>
            <person name="Sanders I.R."/>
            <person name="Henrissat B."/>
            <person name="Rensing S.A."/>
            <person name="Grigoriev I.V."/>
            <person name="Corradi N."/>
            <person name="Roux C."/>
            <person name="Martin F."/>
        </authorList>
    </citation>
    <scope>NUCLEOTIDE SEQUENCE [LARGE SCALE GENOMIC DNA]</scope>
    <source>
        <strain evidence="1 2">DAOM 197198</strain>
    </source>
</reference>
<proteinExistence type="predicted"/>
<sequence length="118" mass="13400">MDKKEELMQMRDTLSSVQKTLSEKETVLQEINACLAEQILKTSSESEMLGACIHHLRNSITNHIHLMIFGYLLPRSKYTIMLVFPDSEVLAIPNLNGGLEANGFCFFKDLINITEKLI</sequence>
<gene>
    <name evidence="1" type="ORF">GLOIN_2v1761882</name>
</gene>
<dbReference type="AlphaFoldDB" id="A0A2P4QXU6"/>
<dbReference type="Proteomes" id="UP000018888">
    <property type="component" value="Unassembled WGS sequence"/>
</dbReference>
<keyword evidence="2" id="KW-1185">Reference proteome</keyword>